<feature type="domain" description="FHA" evidence="2">
    <location>
        <begin position="25"/>
        <end position="68"/>
    </location>
</feature>
<protein>
    <recommendedName>
        <fullName evidence="2">FHA domain-containing protein</fullName>
    </recommendedName>
</protein>
<feature type="transmembrane region" description="Helical" evidence="1">
    <location>
        <begin position="250"/>
        <end position="269"/>
    </location>
</feature>
<reference evidence="3 4" key="1">
    <citation type="submission" date="2017-08" db="EMBL/GenBank/DDBJ databases">
        <title>Fine stratification of microbial communities through a metagenomic profile of the photic zone.</title>
        <authorList>
            <person name="Haro-Moreno J.M."/>
            <person name="Lopez-Perez M."/>
            <person name="De La Torre J."/>
            <person name="Picazo A."/>
            <person name="Camacho A."/>
            <person name="Rodriguez-Valera F."/>
        </authorList>
    </citation>
    <scope>NUCLEOTIDE SEQUENCE [LARGE SCALE GENOMIC DNA]</scope>
    <source>
        <strain evidence="3">MED-G24</strain>
    </source>
</reference>
<dbReference type="SUPFAM" id="SSF49879">
    <property type="entry name" value="SMAD/FHA domain"/>
    <property type="match status" value="1"/>
</dbReference>
<evidence type="ECO:0000259" key="2">
    <source>
        <dbReference type="PROSITE" id="PS50006"/>
    </source>
</evidence>
<dbReference type="Proteomes" id="UP000219327">
    <property type="component" value="Unassembled WGS sequence"/>
</dbReference>
<feature type="transmembrane region" description="Helical" evidence="1">
    <location>
        <begin position="153"/>
        <end position="174"/>
    </location>
</feature>
<evidence type="ECO:0000313" key="4">
    <source>
        <dbReference type="Proteomes" id="UP000219327"/>
    </source>
</evidence>
<dbReference type="SMART" id="SM00240">
    <property type="entry name" value="FHA"/>
    <property type="match status" value="1"/>
</dbReference>
<name>A0A2A5WWP8_9GAMM</name>
<organism evidence="3 4">
    <name type="scientific">OM182 bacterium MED-G24</name>
    <dbReference type="NCBI Taxonomy" id="1986255"/>
    <lineage>
        <taxon>Bacteria</taxon>
        <taxon>Pseudomonadati</taxon>
        <taxon>Pseudomonadota</taxon>
        <taxon>Gammaproteobacteria</taxon>
        <taxon>OMG group</taxon>
        <taxon>OM182 clade</taxon>
    </lineage>
</organism>
<dbReference type="Gene3D" id="2.60.200.20">
    <property type="match status" value="1"/>
</dbReference>
<dbReference type="InterPro" id="IPR008984">
    <property type="entry name" value="SMAD_FHA_dom_sf"/>
</dbReference>
<gene>
    <name evidence="3" type="ORF">CNE99_02480</name>
</gene>
<dbReference type="Pfam" id="PF00498">
    <property type="entry name" value="FHA"/>
    <property type="match status" value="1"/>
</dbReference>
<feature type="transmembrane region" description="Helical" evidence="1">
    <location>
        <begin position="186"/>
        <end position="209"/>
    </location>
</feature>
<dbReference type="EMBL" id="NTKD01000007">
    <property type="protein sequence ID" value="PDH40965.1"/>
    <property type="molecule type" value="Genomic_DNA"/>
</dbReference>
<sequence>MVAPVIRVTTEGSAPRLIHPTTSRIRIGRALDNDVVLDDPYVDPYHAVLDTREPGQWLLKDLDSRNGTRQGRGHIENVQLESGAQLTLGKSHIQVFSRDHETAPALSLYDLEHRLISHDGIALMISLFLILAGLSGITLYTAYDGGEVRLETIISILAGALFGPVIVAGFWALIGRLLRGQSRFRALVNITLVALIIPLLVEPVLYALYFNLPGASSLFLLVTALNVVVGGAYLYVVLTIATRLTPWVRQFSTAAVVLAAVAMFSITQWSSRDDFVHHPAYDGRMMHPTLLLRSGISNDQFMAVLPELFDHASMMATDDS</sequence>
<dbReference type="PROSITE" id="PS50006">
    <property type="entry name" value="FHA_DOMAIN"/>
    <property type="match status" value="1"/>
</dbReference>
<proteinExistence type="predicted"/>
<evidence type="ECO:0000313" key="3">
    <source>
        <dbReference type="EMBL" id="PDH40965.1"/>
    </source>
</evidence>
<dbReference type="CDD" id="cd00060">
    <property type="entry name" value="FHA"/>
    <property type="match status" value="1"/>
</dbReference>
<dbReference type="AlphaFoldDB" id="A0A2A5WWP8"/>
<accession>A0A2A5WWP8</accession>
<evidence type="ECO:0000256" key="1">
    <source>
        <dbReference type="SAM" id="Phobius"/>
    </source>
</evidence>
<dbReference type="InterPro" id="IPR000253">
    <property type="entry name" value="FHA_dom"/>
</dbReference>
<keyword evidence="1" id="KW-1133">Transmembrane helix</keyword>
<keyword evidence="1" id="KW-0812">Transmembrane</keyword>
<feature type="transmembrane region" description="Helical" evidence="1">
    <location>
        <begin position="121"/>
        <end position="141"/>
    </location>
</feature>
<comment type="caution">
    <text evidence="3">The sequence shown here is derived from an EMBL/GenBank/DDBJ whole genome shotgun (WGS) entry which is preliminary data.</text>
</comment>
<feature type="transmembrane region" description="Helical" evidence="1">
    <location>
        <begin position="215"/>
        <end position="238"/>
    </location>
</feature>
<keyword evidence="1" id="KW-0472">Membrane</keyword>